<reference evidence="1 2" key="1">
    <citation type="journal article" date="2019" name="Int. J. Syst. Evol. Microbiol.">
        <title>The Global Catalogue of Microorganisms (GCM) 10K type strain sequencing project: providing services to taxonomists for standard genome sequencing and annotation.</title>
        <authorList>
            <consortium name="The Broad Institute Genomics Platform"/>
            <consortium name="The Broad Institute Genome Sequencing Center for Infectious Disease"/>
            <person name="Wu L."/>
            <person name="Ma J."/>
        </authorList>
    </citation>
    <scope>NUCLEOTIDE SEQUENCE [LARGE SCALE GENOMIC DNA]</scope>
    <source>
        <strain evidence="1 2">JCM 15395</strain>
    </source>
</reference>
<dbReference type="Pfam" id="PF11518">
    <property type="entry name" value="DUF3221"/>
    <property type="match status" value="1"/>
</dbReference>
<accession>A0ABN1G3F2</accession>
<dbReference type="Gene3D" id="2.40.50.140">
    <property type="entry name" value="Nucleic acid-binding proteins"/>
    <property type="match status" value="1"/>
</dbReference>
<organism evidence="1 2">
    <name type="scientific">Virgibacillus siamensis</name>
    <dbReference type="NCBI Taxonomy" id="480071"/>
    <lineage>
        <taxon>Bacteria</taxon>
        <taxon>Bacillati</taxon>
        <taxon>Bacillota</taxon>
        <taxon>Bacilli</taxon>
        <taxon>Bacillales</taxon>
        <taxon>Bacillaceae</taxon>
        <taxon>Virgibacillus</taxon>
    </lineage>
</organism>
<sequence length="44" mass="4868">MFVDLSVNNDKTFQVGDKIKVGFDGKILESNPAQINTLSVELIE</sequence>
<name>A0ABN1G3F2_9BACI</name>
<evidence type="ECO:0000313" key="1">
    <source>
        <dbReference type="EMBL" id="GAA0603335.1"/>
    </source>
</evidence>
<dbReference type="InterPro" id="IPR021598">
    <property type="entry name" value="DUF3221"/>
</dbReference>
<protein>
    <recommendedName>
        <fullName evidence="3">DUF3221 domain-containing protein</fullName>
    </recommendedName>
</protein>
<evidence type="ECO:0000313" key="2">
    <source>
        <dbReference type="Proteomes" id="UP001500866"/>
    </source>
</evidence>
<dbReference type="InterPro" id="IPR012340">
    <property type="entry name" value="NA-bd_OB-fold"/>
</dbReference>
<comment type="caution">
    <text evidence="1">The sequence shown here is derived from an EMBL/GenBank/DDBJ whole genome shotgun (WGS) entry which is preliminary data.</text>
</comment>
<dbReference type="RefSeq" id="WP_390350853.1">
    <property type="nucleotide sequence ID" value="NZ_BAAADS010000015.1"/>
</dbReference>
<proteinExistence type="predicted"/>
<dbReference type="Proteomes" id="UP001500866">
    <property type="component" value="Unassembled WGS sequence"/>
</dbReference>
<gene>
    <name evidence="1" type="ORF">GCM10009001_20370</name>
</gene>
<dbReference type="EMBL" id="BAAADS010000015">
    <property type="protein sequence ID" value="GAA0603335.1"/>
    <property type="molecule type" value="Genomic_DNA"/>
</dbReference>
<keyword evidence="2" id="KW-1185">Reference proteome</keyword>
<evidence type="ECO:0008006" key="3">
    <source>
        <dbReference type="Google" id="ProtNLM"/>
    </source>
</evidence>